<evidence type="ECO:0000256" key="1">
    <source>
        <dbReference type="ARBA" id="ARBA00004141"/>
    </source>
</evidence>
<dbReference type="Proteomes" id="UP000189580">
    <property type="component" value="Chromosome b"/>
</dbReference>
<feature type="domain" description="Ion transport" evidence="14">
    <location>
        <begin position="461"/>
        <end position="690"/>
    </location>
</feature>
<dbReference type="InterPro" id="IPR027359">
    <property type="entry name" value="Volt_channel_dom_sf"/>
</dbReference>
<name>A0A167FKV2_9ASCO</name>
<evidence type="ECO:0000256" key="2">
    <source>
        <dbReference type="ARBA" id="ARBA00022448"/>
    </source>
</evidence>
<feature type="compositionally biased region" description="Basic and acidic residues" evidence="13">
    <location>
        <begin position="111"/>
        <end position="130"/>
    </location>
</feature>
<dbReference type="GO" id="GO:0005891">
    <property type="term" value="C:voltage-gated calcium channel complex"/>
    <property type="evidence" value="ECO:0007669"/>
    <property type="project" value="TreeGrafter"/>
</dbReference>
<evidence type="ECO:0000256" key="9">
    <source>
        <dbReference type="ARBA" id="ARBA00023065"/>
    </source>
</evidence>
<dbReference type="AlphaFoldDB" id="A0A167FKV2"/>
<evidence type="ECO:0000256" key="7">
    <source>
        <dbReference type="ARBA" id="ARBA00022882"/>
    </source>
</evidence>
<dbReference type="GeneID" id="30035035"/>
<keyword evidence="4" id="KW-0107">Calcium channel</keyword>
<keyword evidence="16" id="KW-1185">Reference proteome</keyword>
<evidence type="ECO:0000256" key="13">
    <source>
        <dbReference type="SAM" id="MobiDB-lite"/>
    </source>
</evidence>
<accession>A0A167FKV2</accession>
<protein>
    <submittedName>
        <fullName evidence="15">Cch1p</fullName>
    </submittedName>
</protein>
<dbReference type="InterPro" id="IPR050599">
    <property type="entry name" value="VDCC_alpha-1_subunit"/>
</dbReference>
<feature type="region of interest" description="Disordered" evidence="13">
    <location>
        <begin position="304"/>
        <end position="330"/>
    </location>
</feature>
<feature type="compositionally biased region" description="Acidic residues" evidence="13">
    <location>
        <begin position="355"/>
        <end position="368"/>
    </location>
</feature>
<dbReference type="Pfam" id="PF00520">
    <property type="entry name" value="Ion_trans"/>
    <property type="match status" value="1"/>
</dbReference>
<evidence type="ECO:0000256" key="4">
    <source>
        <dbReference type="ARBA" id="ARBA00022673"/>
    </source>
</evidence>
<keyword evidence="8" id="KW-1133">Transmembrane helix</keyword>
<dbReference type="RefSeq" id="XP_018737905.1">
    <property type="nucleotide sequence ID" value="XM_018880048.1"/>
</dbReference>
<feature type="compositionally biased region" description="Basic and acidic residues" evidence="13">
    <location>
        <begin position="82"/>
        <end position="104"/>
    </location>
</feature>
<feature type="compositionally biased region" description="Polar residues" evidence="13">
    <location>
        <begin position="1"/>
        <end position="11"/>
    </location>
</feature>
<gene>
    <name evidence="15" type="primary">CCH1</name>
    <name evidence="15" type="ORF">AWJ20_3055</name>
</gene>
<evidence type="ECO:0000259" key="14">
    <source>
        <dbReference type="Pfam" id="PF00520"/>
    </source>
</evidence>
<keyword evidence="10" id="KW-0472">Membrane</keyword>
<feature type="compositionally biased region" description="Acidic residues" evidence="13">
    <location>
        <begin position="14"/>
        <end position="30"/>
    </location>
</feature>
<evidence type="ECO:0000256" key="11">
    <source>
        <dbReference type="ARBA" id="ARBA00023180"/>
    </source>
</evidence>
<dbReference type="PANTHER" id="PTHR45628">
    <property type="entry name" value="VOLTAGE-DEPENDENT CALCIUM CHANNEL TYPE A SUBUNIT ALPHA-1"/>
    <property type="match status" value="1"/>
</dbReference>
<dbReference type="GO" id="GO:0008331">
    <property type="term" value="F:high voltage-gated calcium channel activity"/>
    <property type="evidence" value="ECO:0007669"/>
    <property type="project" value="TreeGrafter"/>
</dbReference>
<dbReference type="Gene3D" id="1.20.120.350">
    <property type="entry name" value="Voltage-gated potassium channels. Chain C"/>
    <property type="match status" value="1"/>
</dbReference>
<proteinExistence type="predicted"/>
<sequence length="690" mass="77064">MSSYSQSQEFDNISLEELELEKENESDLEPIESTRSDTKLAPGGYGGESSRRNFFRGSYHSPSRPISAIAESARQIINGSHEGSREDLPHGNRGVSADRLEPGTRGHRAYLRSEESGYDMKSHSHSRERSLNNADTISFQRSKSLVDSTDLELIRANLDDAIGTNGVGSWLASGESDKDEDSAQTRYFHNRKSTYSRSPSTGRSPSSSHRRNLSYERGRTGRIPNDLVTSYHARNRSNSSDRSVSPSNIQYLRDGSRVSETSRIEEGVLRDDIPLASGSQFLTVPGKVAGSGVDGTDTPLNHNERFSKPGSVSLDVPNLPLADTNMRDDETNTGQRLSALMRRVSARVISAAPESEPEEEDEEGEDESYFYPPNSILIDSNSTLPDTAHSSLAEDIGGFSPPLDALNPAISAVTEDGLVHNVSNARRRVDDLPLNLSGTSLKLFGPGSKIRLRLYYLLKRPWVDPCIFIVIILHTAFLTYQTWGNIFDQHPDGQLFLPWGHSWLDFAFLFIFLVYSVEVVSKIIVQGFLDDSEQFDENAGDSTLFARTFNVFAFKRQPAGDSQRKGMNRIARPYSAKRTQTVIKSFSNLMRSQAVQEEEEPQERTVVMRAFLRGSWNRVDFICVIAYWISFILQVSGVEQKHQFFVFRAISSLRILRLLGLTRGTSAVLQGMKKSAPLLANVVVFIGFFW</sequence>
<dbReference type="GO" id="GO:0098703">
    <property type="term" value="P:calcium ion import across plasma membrane"/>
    <property type="evidence" value="ECO:0007669"/>
    <property type="project" value="TreeGrafter"/>
</dbReference>
<evidence type="ECO:0000313" key="15">
    <source>
        <dbReference type="EMBL" id="ANB15428.1"/>
    </source>
</evidence>
<feature type="region of interest" description="Disordered" evidence="13">
    <location>
        <begin position="78"/>
        <end position="135"/>
    </location>
</feature>
<dbReference type="OrthoDB" id="416585at2759"/>
<dbReference type="PANTHER" id="PTHR45628:SF7">
    <property type="entry name" value="VOLTAGE-DEPENDENT CALCIUM CHANNEL TYPE A SUBUNIT ALPHA-1"/>
    <property type="match status" value="1"/>
</dbReference>
<comment type="subcellular location">
    <subcellularLocation>
        <location evidence="1">Membrane</location>
        <topology evidence="1">Multi-pass membrane protein</topology>
    </subcellularLocation>
</comment>
<evidence type="ECO:0000256" key="3">
    <source>
        <dbReference type="ARBA" id="ARBA00022568"/>
    </source>
</evidence>
<keyword evidence="2" id="KW-0813">Transport</keyword>
<evidence type="ECO:0000313" key="16">
    <source>
        <dbReference type="Proteomes" id="UP000189580"/>
    </source>
</evidence>
<keyword evidence="9" id="KW-0406">Ion transport</keyword>
<dbReference type="KEGG" id="slb:AWJ20_3055"/>
<keyword evidence="5" id="KW-0812">Transmembrane</keyword>
<feature type="region of interest" description="Disordered" evidence="13">
    <location>
        <begin position="169"/>
        <end position="258"/>
    </location>
</feature>
<evidence type="ECO:0000256" key="8">
    <source>
        <dbReference type="ARBA" id="ARBA00022989"/>
    </source>
</evidence>
<evidence type="ECO:0000256" key="12">
    <source>
        <dbReference type="ARBA" id="ARBA00023303"/>
    </source>
</evidence>
<keyword evidence="7" id="KW-0851">Voltage-gated channel</keyword>
<evidence type="ECO:0000256" key="6">
    <source>
        <dbReference type="ARBA" id="ARBA00022837"/>
    </source>
</evidence>
<keyword evidence="3" id="KW-0109">Calcium transport</keyword>
<keyword evidence="12" id="KW-0407">Ion channel</keyword>
<organism evidence="15 16">
    <name type="scientific">Sugiyamaella lignohabitans</name>
    <dbReference type="NCBI Taxonomy" id="796027"/>
    <lineage>
        <taxon>Eukaryota</taxon>
        <taxon>Fungi</taxon>
        <taxon>Dikarya</taxon>
        <taxon>Ascomycota</taxon>
        <taxon>Saccharomycotina</taxon>
        <taxon>Dipodascomycetes</taxon>
        <taxon>Dipodascales</taxon>
        <taxon>Trichomonascaceae</taxon>
        <taxon>Sugiyamaella</taxon>
    </lineage>
</organism>
<feature type="compositionally biased region" description="Low complexity" evidence="13">
    <location>
        <begin position="236"/>
        <end position="248"/>
    </location>
</feature>
<evidence type="ECO:0000256" key="5">
    <source>
        <dbReference type="ARBA" id="ARBA00022692"/>
    </source>
</evidence>
<keyword evidence="6" id="KW-0106">Calcium</keyword>
<keyword evidence="11" id="KW-0325">Glycoprotein</keyword>
<dbReference type="InterPro" id="IPR005821">
    <property type="entry name" value="Ion_trans_dom"/>
</dbReference>
<feature type="region of interest" description="Disordered" evidence="13">
    <location>
        <begin position="1"/>
        <end position="62"/>
    </location>
</feature>
<feature type="compositionally biased region" description="Low complexity" evidence="13">
    <location>
        <begin position="195"/>
        <end position="207"/>
    </location>
</feature>
<dbReference type="EMBL" id="CP014503">
    <property type="protein sequence ID" value="ANB15428.1"/>
    <property type="molecule type" value="Genomic_DNA"/>
</dbReference>
<evidence type="ECO:0000256" key="10">
    <source>
        <dbReference type="ARBA" id="ARBA00023136"/>
    </source>
</evidence>
<feature type="region of interest" description="Disordered" evidence="13">
    <location>
        <begin position="349"/>
        <end position="369"/>
    </location>
</feature>
<reference evidence="15 16" key="1">
    <citation type="submission" date="2016-02" db="EMBL/GenBank/DDBJ databases">
        <title>Complete genome sequence and transcriptome regulation of the pentose utilising yeast Sugiyamaella lignohabitans.</title>
        <authorList>
            <person name="Bellasio M."/>
            <person name="Peymann A."/>
            <person name="Valli M."/>
            <person name="Sipitzky M."/>
            <person name="Graf A."/>
            <person name="Sauer M."/>
            <person name="Marx H."/>
            <person name="Mattanovich D."/>
        </authorList>
    </citation>
    <scope>NUCLEOTIDE SEQUENCE [LARGE SCALE GENOMIC DNA]</scope>
    <source>
        <strain evidence="15 16">CBS 10342</strain>
    </source>
</reference>